<organism evidence="3">
    <name type="scientific">Vibrio sp. HB236076</name>
    <dbReference type="NCBI Taxonomy" id="3232307"/>
    <lineage>
        <taxon>Bacteria</taxon>
        <taxon>Pseudomonadati</taxon>
        <taxon>Pseudomonadota</taxon>
        <taxon>Gammaproteobacteria</taxon>
        <taxon>Vibrionales</taxon>
        <taxon>Vibrionaceae</taxon>
        <taxon>Vibrio</taxon>
    </lineage>
</organism>
<evidence type="ECO:0000313" key="3">
    <source>
        <dbReference type="EMBL" id="XDK24209.1"/>
    </source>
</evidence>
<gene>
    <name evidence="3" type="ORF">AB0763_08200</name>
</gene>
<reference evidence="3" key="1">
    <citation type="submission" date="2024-07" db="EMBL/GenBank/DDBJ databases">
        <title>Genome Analysis of a Potential Novel Vibrio Species Secreting pH- and Thermo-stable Alginate Lyase and its Application in Producing Alginate Oligosaccharides.</title>
        <authorList>
            <person name="Huang H."/>
            <person name="Bao K."/>
        </authorList>
    </citation>
    <scope>NUCLEOTIDE SEQUENCE</scope>
    <source>
        <strain evidence="3">HB236076</strain>
    </source>
</reference>
<dbReference type="PANTHER" id="PTHR44196:SF1">
    <property type="entry name" value="DEHYDROGENASE_REDUCTASE SDR FAMILY MEMBER 7B"/>
    <property type="match status" value="1"/>
</dbReference>
<accession>A0AB39HBI3</accession>
<evidence type="ECO:0000256" key="1">
    <source>
        <dbReference type="ARBA" id="ARBA00006484"/>
    </source>
</evidence>
<dbReference type="PRINTS" id="PR00081">
    <property type="entry name" value="GDHRDH"/>
</dbReference>
<evidence type="ECO:0000256" key="2">
    <source>
        <dbReference type="ARBA" id="ARBA00023002"/>
    </source>
</evidence>
<dbReference type="Gene3D" id="3.40.50.720">
    <property type="entry name" value="NAD(P)-binding Rossmann-like Domain"/>
    <property type="match status" value="1"/>
</dbReference>
<dbReference type="RefSeq" id="WP_306100268.1">
    <property type="nucleotide sequence ID" value="NZ_CP162601.1"/>
</dbReference>
<dbReference type="GO" id="GO:0016020">
    <property type="term" value="C:membrane"/>
    <property type="evidence" value="ECO:0007669"/>
    <property type="project" value="TreeGrafter"/>
</dbReference>
<sequence length="241" mass="26845">MKKILITGATSGIGRQLVLDYAQQGMDVIACGRNQEKLTELETECNGIETLCFDITDPHACVNALAQLPEGIDGWIFNAGDCLYLEDGVIDLAVVKRVMDCNFYGLVHCLFACQGYFQPGHQVVVVGSIASHIPLPRAEVYGASKAAVDYFANTLAIPYRQRGIYLSLVYPGFVDTPLTQKNTFAMPGVISRERASEIIIKQLSRKKPHIYFPRRLTWVIRFLALLPHGVAQWLGRQMIKK</sequence>
<dbReference type="InterPro" id="IPR036291">
    <property type="entry name" value="NAD(P)-bd_dom_sf"/>
</dbReference>
<dbReference type="PROSITE" id="PS00061">
    <property type="entry name" value="ADH_SHORT"/>
    <property type="match status" value="1"/>
</dbReference>
<dbReference type="EMBL" id="CP162601">
    <property type="protein sequence ID" value="XDK24209.1"/>
    <property type="molecule type" value="Genomic_DNA"/>
</dbReference>
<proteinExistence type="inferred from homology"/>
<dbReference type="InterPro" id="IPR020904">
    <property type="entry name" value="Sc_DH/Rdtase_CS"/>
</dbReference>
<dbReference type="InterPro" id="IPR002347">
    <property type="entry name" value="SDR_fam"/>
</dbReference>
<keyword evidence="2" id="KW-0560">Oxidoreductase</keyword>
<dbReference type="KEGG" id="vih:AB0763_08200"/>
<comment type="similarity">
    <text evidence="1">Belongs to the short-chain dehydrogenases/reductases (SDR) family.</text>
</comment>
<name>A0AB39HBI3_9VIBR</name>
<dbReference type="SUPFAM" id="SSF51735">
    <property type="entry name" value="NAD(P)-binding Rossmann-fold domains"/>
    <property type="match status" value="1"/>
</dbReference>
<dbReference type="GO" id="GO:0016491">
    <property type="term" value="F:oxidoreductase activity"/>
    <property type="evidence" value="ECO:0007669"/>
    <property type="project" value="UniProtKB-KW"/>
</dbReference>
<dbReference type="AlphaFoldDB" id="A0AB39HBI3"/>
<dbReference type="Pfam" id="PF00106">
    <property type="entry name" value="adh_short"/>
    <property type="match status" value="1"/>
</dbReference>
<dbReference type="PANTHER" id="PTHR44196">
    <property type="entry name" value="DEHYDROGENASE/REDUCTASE SDR FAMILY MEMBER 7B"/>
    <property type="match status" value="1"/>
</dbReference>
<protein>
    <submittedName>
        <fullName evidence="3">SDR family NAD(P)-dependent oxidoreductase</fullName>
    </submittedName>
</protein>